<dbReference type="AlphaFoldDB" id="A0AAV6Q587"/>
<protein>
    <submittedName>
        <fullName evidence="2">Uncharacterized protein</fullName>
    </submittedName>
</protein>
<reference evidence="2 3" key="1">
    <citation type="journal article" date="2021" name="Sci. Rep.">
        <title>Chromosome anchoring in Senegalese sole (Solea senegalensis) reveals sex-associated markers and genome rearrangements in flatfish.</title>
        <authorList>
            <person name="Guerrero-Cozar I."/>
            <person name="Gomez-Garrido J."/>
            <person name="Berbel C."/>
            <person name="Martinez-Blanch J.F."/>
            <person name="Alioto T."/>
            <person name="Claros M.G."/>
            <person name="Gagnaire P.A."/>
            <person name="Manchado M."/>
        </authorList>
    </citation>
    <scope>NUCLEOTIDE SEQUENCE [LARGE SCALE GENOMIC DNA]</scope>
    <source>
        <strain evidence="2">Sse05_10M</strain>
    </source>
</reference>
<evidence type="ECO:0000313" key="3">
    <source>
        <dbReference type="Proteomes" id="UP000693946"/>
    </source>
</evidence>
<gene>
    <name evidence="2" type="ORF">JOB18_029010</name>
</gene>
<feature type="region of interest" description="Disordered" evidence="1">
    <location>
        <begin position="87"/>
        <end position="107"/>
    </location>
</feature>
<proteinExistence type="predicted"/>
<accession>A0AAV6Q587</accession>
<comment type="caution">
    <text evidence="2">The sequence shown here is derived from an EMBL/GenBank/DDBJ whole genome shotgun (WGS) entry which is preliminary data.</text>
</comment>
<organism evidence="2 3">
    <name type="scientific">Solea senegalensis</name>
    <name type="common">Senegalese sole</name>
    <dbReference type="NCBI Taxonomy" id="28829"/>
    <lineage>
        <taxon>Eukaryota</taxon>
        <taxon>Metazoa</taxon>
        <taxon>Chordata</taxon>
        <taxon>Craniata</taxon>
        <taxon>Vertebrata</taxon>
        <taxon>Euteleostomi</taxon>
        <taxon>Actinopterygii</taxon>
        <taxon>Neopterygii</taxon>
        <taxon>Teleostei</taxon>
        <taxon>Neoteleostei</taxon>
        <taxon>Acanthomorphata</taxon>
        <taxon>Carangaria</taxon>
        <taxon>Pleuronectiformes</taxon>
        <taxon>Pleuronectoidei</taxon>
        <taxon>Soleidae</taxon>
        <taxon>Solea</taxon>
    </lineage>
</organism>
<evidence type="ECO:0000313" key="2">
    <source>
        <dbReference type="EMBL" id="KAG7482732.1"/>
    </source>
</evidence>
<dbReference type="Proteomes" id="UP000693946">
    <property type="component" value="Linkage Group LG7"/>
</dbReference>
<keyword evidence="3" id="KW-1185">Reference proteome</keyword>
<dbReference type="EMBL" id="JAGKHQ010000019">
    <property type="protein sequence ID" value="KAG7482732.1"/>
    <property type="molecule type" value="Genomic_DNA"/>
</dbReference>
<evidence type="ECO:0000256" key="1">
    <source>
        <dbReference type="SAM" id="MobiDB-lite"/>
    </source>
</evidence>
<name>A0AAV6Q587_SOLSE</name>
<sequence length="107" mass="12221">MVTPSWSSLLQEMMQALLNYIGCETNKMEPVVVTASDKDWLLDTLPQLLQICAPRLWNWEMIICEAQRSTIAFSTITQHVHLAMSALHEEEMSGTQRDGERGDKKNK</sequence>